<keyword evidence="7" id="KW-0479">Metal-binding</keyword>
<keyword evidence="11" id="KW-0482">Metalloprotease</keyword>
<evidence type="ECO:0000256" key="15">
    <source>
        <dbReference type="PROSITE-ProRule" id="PRU01379"/>
    </source>
</evidence>
<dbReference type="InterPro" id="IPR003146">
    <property type="entry name" value="M14A_act_pep"/>
</dbReference>
<dbReference type="RefSeq" id="XP_015606541.1">
    <property type="nucleotide sequence ID" value="XM_015751055.2"/>
</dbReference>
<dbReference type="PROSITE" id="PS00132">
    <property type="entry name" value="CARBOXYPEPT_ZN_1"/>
    <property type="match status" value="1"/>
</dbReference>
<dbReference type="FunFam" id="3.30.70.340:FF:000002">
    <property type="entry name" value="Carboxypeptidase A"/>
    <property type="match status" value="1"/>
</dbReference>
<dbReference type="InterPro" id="IPR057246">
    <property type="entry name" value="CARBOXYPEPT_ZN_1"/>
</dbReference>
<dbReference type="GeneID" id="107273151"/>
<dbReference type="GO" id="GO:0008270">
    <property type="term" value="F:zinc ion binding"/>
    <property type="evidence" value="ECO:0007669"/>
    <property type="project" value="InterPro"/>
</dbReference>
<evidence type="ECO:0000256" key="7">
    <source>
        <dbReference type="ARBA" id="ARBA00022723"/>
    </source>
</evidence>
<comment type="subcellular location">
    <subcellularLocation>
        <location evidence="2">Secreted</location>
    </subcellularLocation>
</comment>
<accession>A0AAJ7CBC0</accession>
<evidence type="ECO:0000256" key="8">
    <source>
        <dbReference type="ARBA" id="ARBA00022729"/>
    </source>
</evidence>
<organism evidence="18 19">
    <name type="scientific">Cephus cinctus</name>
    <name type="common">Wheat stem sawfly</name>
    <dbReference type="NCBI Taxonomy" id="211228"/>
    <lineage>
        <taxon>Eukaryota</taxon>
        <taxon>Metazoa</taxon>
        <taxon>Ecdysozoa</taxon>
        <taxon>Arthropoda</taxon>
        <taxon>Hexapoda</taxon>
        <taxon>Insecta</taxon>
        <taxon>Pterygota</taxon>
        <taxon>Neoptera</taxon>
        <taxon>Endopterygota</taxon>
        <taxon>Hymenoptera</taxon>
        <taxon>Cephoidea</taxon>
        <taxon>Cephidae</taxon>
        <taxon>Cephus</taxon>
    </lineage>
</organism>
<evidence type="ECO:0000256" key="3">
    <source>
        <dbReference type="ARBA" id="ARBA00005988"/>
    </source>
</evidence>
<feature type="domain" description="Peptidase M14" evidence="17">
    <location>
        <begin position="122"/>
        <end position="414"/>
    </location>
</feature>
<evidence type="ECO:0000256" key="5">
    <source>
        <dbReference type="ARBA" id="ARBA00022645"/>
    </source>
</evidence>
<evidence type="ECO:0000256" key="1">
    <source>
        <dbReference type="ARBA" id="ARBA00001947"/>
    </source>
</evidence>
<evidence type="ECO:0000313" key="18">
    <source>
        <dbReference type="Proteomes" id="UP000694920"/>
    </source>
</evidence>
<dbReference type="PROSITE" id="PS00133">
    <property type="entry name" value="CARBOXYPEPT_ZN_2"/>
    <property type="match status" value="1"/>
</dbReference>
<reference evidence="19" key="1">
    <citation type="submission" date="2025-08" db="UniProtKB">
        <authorList>
            <consortium name="RefSeq"/>
        </authorList>
    </citation>
    <scope>IDENTIFICATION</scope>
</reference>
<evidence type="ECO:0000256" key="4">
    <source>
        <dbReference type="ARBA" id="ARBA00022525"/>
    </source>
</evidence>
<evidence type="ECO:0000256" key="16">
    <source>
        <dbReference type="SAM" id="SignalP"/>
    </source>
</evidence>
<feature type="active site" description="Proton donor/acceptor" evidence="15">
    <location>
        <position position="380"/>
    </location>
</feature>
<dbReference type="GO" id="GO:0005615">
    <property type="term" value="C:extracellular space"/>
    <property type="evidence" value="ECO:0007669"/>
    <property type="project" value="TreeGrafter"/>
</dbReference>
<gene>
    <name evidence="19" type="primary">LOC107273151</name>
</gene>
<evidence type="ECO:0000256" key="13">
    <source>
        <dbReference type="ARBA" id="ARBA00057299"/>
    </source>
</evidence>
<evidence type="ECO:0000256" key="2">
    <source>
        <dbReference type="ARBA" id="ARBA00004613"/>
    </source>
</evidence>
<feature type="chain" id="PRO_5042547408" description="Zinc carboxypeptidase A 1" evidence="16">
    <location>
        <begin position="21"/>
        <end position="430"/>
    </location>
</feature>
<comment type="function">
    <text evidence="13">Involved in the digestion of the blood meal.</text>
</comment>
<evidence type="ECO:0000256" key="9">
    <source>
        <dbReference type="ARBA" id="ARBA00022801"/>
    </source>
</evidence>
<dbReference type="PANTHER" id="PTHR11705:SF153">
    <property type="entry name" value="ZINC CARBOXYPEPTIDASE A 1-LIKE PROTEIN"/>
    <property type="match status" value="1"/>
</dbReference>
<keyword evidence="6" id="KW-0645">Protease</keyword>
<dbReference type="PANTHER" id="PTHR11705">
    <property type="entry name" value="PROTEASE FAMILY M14 CARBOXYPEPTIDASE A,B"/>
    <property type="match status" value="1"/>
</dbReference>
<feature type="signal peptide" evidence="16">
    <location>
        <begin position="1"/>
        <end position="20"/>
    </location>
</feature>
<dbReference type="PRINTS" id="PR00765">
    <property type="entry name" value="CRBOXYPTASEA"/>
</dbReference>
<keyword evidence="10" id="KW-0862">Zinc</keyword>
<dbReference type="InterPro" id="IPR057247">
    <property type="entry name" value="CARBOXYPEPT_ZN_2"/>
</dbReference>
<keyword evidence="9" id="KW-0378">Hydrolase</keyword>
<protein>
    <recommendedName>
        <fullName evidence="14">Zinc carboxypeptidase A 1</fullName>
    </recommendedName>
</protein>
<dbReference type="Gene3D" id="3.40.630.10">
    <property type="entry name" value="Zn peptidases"/>
    <property type="match status" value="1"/>
</dbReference>
<evidence type="ECO:0000256" key="10">
    <source>
        <dbReference type="ARBA" id="ARBA00022833"/>
    </source>
</evidence>
<dbReference type="KEGG" id="ccin:107273151"/>
<comment type="similarity">
    <text evidence="3 15">Belongs to the peptidase M14 family.</text>
</comment>
<keyword evidence="4" id="KW-0964">Secreted</keyword>
<dbReference type="Proteomes" id="UP000694920">
    <property type="component" value="Unplaced"/>
</dbReference>
<dbReference type="InterPro" id="IPR000834">
    <property type="entry name" value="Peptidase_M14"/>
</dbReference>
<comment type="cofactor">
    <cofactor evidence="1">
        <name>Zn(2+)</name>
        <dbReference type="ChEBI" id="CHEBI:29105"/>
    </cofactor>
</comment>
<evidence type="ECO:0000256" key="14">
    <source>
        <dbReference type="ARBA" id="ARBA00069039"/>
    </source>
</evidence>
<evidence type="ECO:0000259" key="17">
    <source>
        <dbReference type="PROSITE" id="PS52035"/>
    </source>
</evidence>
<dbReference type="Pfam" id="PF02244">
    <property type="entry name" value="Propep_M14"/>
    <property type="match status" value="1"/>
</dbReference>
<dbReference type="CDD" id="cd03860">
    <property type="entry name" value="M14_CP_A-B_like"/>
    <property type="match status" value="1"/>
</dbReference>
<evidence type="ECO:0000256" key="12">
    <source>
        <dbReference type="ARBA" id="ARBA00023157"/>
    </source>
</evidence>
<dbReference type="FunFam" id="3.40.630.10:FF:000040">
    <property type="entry name" value="zinc carboxypeptidase"/>
    <property type="match status" value="1"/>
</dbReference>
<dbReference type="GO" id="GO:0004181">
    <property type="term" value="F:metallocarboxypeptidase activity"/>
    <property type="evidence" value="ECO:0007669"/>
    <property type="project" value="InterPro"/>
</dbReference>
<keyword evidence="12" id="KW-1015">Disulfide bond</keyword>
<keyword evidence="8 16" id="KW-0732">Signal</keyword>
<dbReference type="Gene3D" id="3.30.70.340">
    <property type="entry name" value="Metallocarboxypeptidase-like"/>
    <property type="match status" value="1"/>
</dbReference>
<name>A0AAJ7CBC0_CEPCN</name>
<dbReference type="InterPro" id="IPR036990">
    <property type="entry name" value="M14A-like_propep"/>
</dbReference>
<keyword evidence="18" id="KW-1185">Reference proteome</keyword>
<proteinExistence type="inferred from homology"/>
<evidence type="ECO:0000313" key="19">
    <source>
        <dbReference type="RefSeq" id="XP_015606541.1"/>
    </source>
</evidence>
<dbReference type="GO" id="GO:0006508">
    <property type="term" value="P:proteolysis"/>
    <property type="evidence" value="ECO:0007669"/>
    <property type="project" value="UniProtKB-KW"/>
</dbReference>
<evidence type="ECO:0000256" key="11">
    <source>
        <dbReference type="ARBA" id="ARBA00023049"/>
    </source>
</evidence>
<sequence>MGLRSSIGLVLTILAFQGNSLVRYDGYRVYRVWPTTTDQLDILHYMEDNVTDGVSFWTSPAALNTAVDVMIAPEREPETIATFETMGLSYSTFISDVQTLINNENPNGLGRDGANDTMNWTSYHTLDVIYSWLDQLAETYPNLVQVIVAGESYEGRLVKGIKITFNEEYPGVFVEGGIHAREWISPATVTYLINEILHPTSVNHRWLFRAHNWFIFPNTNPDGYVYTHTTDRMWRKTRRPYANGCFGADPNRNWDYHWLENHGASNYSCAETYAGAKPFSEPEIKALADYIDSVRTQFYVYLSIHSYSQLILLPYGYTYEHLDNYKESMIIGTKAAEALAKRYGTNYTVGATAETIYVASGSSTDYVKGIYKTAIVYCYELRDTGAYGFLLPPEQIVPNSLEFLDSLVALFGEARKLGYPESTVSAKALN</sequence>
<dbReference type="SUPFAM" id="SSF54897">
    <property type="entry name" value="Protease propeptides/inhibitors"/>
    <property type="match status" value="1"/>
</dbReference>
<evidence type="ECO:0000256" key="6">
    <source>
        <dbReference type="ARBA" id="ARBA00022670"/>
    </source>
</evidence>
<dbReference type="SMART" id="SM00631">
    <property type="entry name" value="Zn_pept"/>
    <property type="match status" value="1"/>
</dbReference>
<dbReference type="AlphaFoldDB" id="A0AAJ7CBC0"/>
<dbReference type="PROSITE" id="PS52035">
    <property type="entry name" value="PEPTIDASE_M14"/>
    <property type="match status" value="1"/>
</dbReference>
<dbReference type="Pfam" id="PF00246">
    <property type="entry name" value="Peptidase_M14"/>
    <property type="match status" value="1"/>
</dbReference>
<dbReference type="SUPFAM" id="SSF53187">
    <property type="entry name" value="Zn-dependent exopeptidases"/>
    <property type="match status" value="1"/>
</dbReference>
<keyword evidence="5 19" id="KW-0121">Carboxypeptidase</keyword>